<dbReference type="Gene3D" id="2.10.270.10">
    <property type="entry name" value="Cholin Binding"/>
    <property type="match status" value="3"/>
</dbReference>
<dbReference type="InterPro" id="IPR022263">
    <property type="entry name" value="KxYKxGKxW"/>
</dbReference>
<sequence>MGELIVENKNHYKMFKKGKIWCYALLSTLVIAGTTLTTKTVNADSEVEPNAIVAVDTSTTNQKNGSAVEKTNNSEYLQVQDSTKQQNISNNSNVANKDDLRDLNLNNNKQIQQPVVPQSTDSSEINKVPNGWTSDKKSYYENGQLVKGIKTIGQNTYYFNNDGILNTNTFYTNWGRTYYFGDDGARWDNRFYNNWGRTYYFQGDGARLDNGFYNNWGRTYYFQADGSRLDNNFYSNWGRTYYFQADGSRLDNNFYSNWGRTYYFQGDGARLDNGFYNNWGRTYYFGSDGARWDNRLYTNWGHNYWFGNDGALLTNGFIMLFGNDYYANNQGILNSVRYQSQFTPIYAPEGCSVATLQMLTSIKGINLPLYYAYTHLPQGGGVFGGGFTHIIPARDLVNYGRQWDSGLRDISGSSLSQIYNWVASGHPVIYYGFSAYESSYAWRNHAKVILGISNGRFHVYDPCYYSVNSPAGSSGSGPFGHGANSYLTWGQVAAEYNGSGAVTTV</sequence>
<feature type="transmembrane region" description="Helical" evidence="3">
    <location>
        <begin position="20"/>
        <end position="38"/>
    </location>
</feature>
<dbReference type="EMBL" id="NFHN01000054">
    <property type="protein sequence ID" value="OUN43155.1"/>
    <property type="molecule type" value="Genomic_DNA"/>
</dbReference>
<name>A0A1Y3U4Q7_LIMRT</name>
<dbReference type="Pfam" id="PF19258">
    <property type="entry name" value="KxYKxGKxW_sig"/>
    <property type="match status" value="1"/>
</dbReference>
<organism evidence="5 6">
    <name type="scientific">Limosilactobacillus reuteri</name>
    <name type="common">Lactobacillus reuteri</name>
    <dbReference type="NCBI Taxonomy" id="1598"/>
    <lineage>
        <taxon>Bacteria</taxon>
        <taxon>Bacillati</taxon>
        <taxon>Bacillota</taxon>
        <taxon>Bacilli</taxon>
        <taxon>Lactobacillales</taxon>
        <taxon>Lactobacillaceae</taxon>
        <taxon>Limosilactobacillus</taxon>
    </lineage>
</organism>
<keyword evidence="2" id="KW-0677">Repeat</keyword>
<keyword evidence="1" id="KW-0732">Signal</keyword>
<proteinExistence type="predicted"/>
<dbReference type="NCBIfam" id="TIGR03715">
    <property type="entry name" value="KxYKxGKxW"/>
    <property type="match status" value="1"/>
</dbReference>
<keyword evidence="3" id="KW-0472">Membrane</keyword>
<evidence type="ECO:0000313" key="5">
    <source>
        <dbReference type="EMBL" id="OUN43155.1"/>
    </source>
</evidence>
<keyword evidence="3" id="KW-1133">Transmembrane helix</keyword>
<dbReference type="Gene3D" id="3.90.70.10">
    <property type="entry name" value="Cysteine proteinases"/>
    <property type="match status" value="1"/>
</dbReference>
<reference evidence="6" key="1">
    <citation type="submission" date="2017-04" db="EMBL/GenBank/DDBJ databases">
        <title>Function of individual gut microbiota members based on whole genome sequencing of pure cultures obtained from chicken caecum.</title>
        <authorList>
            <person name="Medvecky M."/>
            <person name="Cejkova D."/>
            <person name="Polansky O."/>
            <person name="Karasova D."/>
            <person name="Kubasova T."/>
            <person name="Cizek A."/>
            <person name="Rychlik I."/>
        </authorList>
    </citation>
    <scope>NUCLEOTIDE SEQUENCE [LARGE SCALE GENOMIC DNA]</scope>
    <source>
        <strain evidence="6">An71</strain>
    </source>
</reference>
<dbReference type="AlphaFoldDB" id="A0A1Y3U4Q7"/>
<accession>A0A1Y3U4Q7</accession>
<evidence type="ECO:0000259" key="4">
    <source>
        <dbReference type="Pfam" id="PF13529"/>
    </source>
</evidence>
<dbReference type="InterPro" id="IPR039564">
    <property type="entry name" value="Peptidase_C39-like"/>
</dbReference>
<evidence type="ECO:0000256" key="2">
    <source>
        <dbReference type="ARBA" id="ARBA00022737"/>
    </source>
</evidence>
<evidence type="ECO:0000313" key="6">
    <source>
        <dbReference type="Proteomes" id="UP000195868"/>
    </source>
</evidence>
<dbReference type="Pfam" id="PF13529">
    <property type="entry name" value="Peptidase_C39_2"/>
    <property type="match status" value="1"/>
</dbReference>
<comment type="caution">
    <text evidence="5">The sequence shown here is derived from an EMBL/GenBank/DDBJ whole genome shotgun (WGS) entry which is preliminary data.</text>
</comment>
<dbReference type="Proteomes" id="UP000195868">
    <property type="component" value="Unassembled WGS sequence"/>
</dbReference>
<dbReference type="InterPro" id="IPR018337">
    <property type="entry name" value="Cell_wall/Cho-bd_repeat"/>
</dbReference>
<evidence type="ECO:0000256" key="3">
    <source>
        <dbReference type="SAM" id="Phobius"/>
    </source>
</evidence>
<dbReference type="Pfam" id="PF19127">
    <property type="entry name" value="Choline_bind_3"/>
    <property type="match status" value="1"/>
</dbReference>
<feature type="domain" description="Peptidase C39-like" evidence="4">
    <location>
        <begin position="335"/>
        <end position="462"/>
    </location>
</feature>
<protein>
    <recommendedName>
        <fullName evidence="4">Peptidase C39-like domain-containing protein</fullName>
    </recommendedName>
</protein>
<gene>
    <name evidence="5" type="ORF">B5G22_10055</name>
</gene>
<evidence type="ECO:0000256" key="1">
    <source>
        <dbReference type="ARBA" id="ARBA00022729"/>
    </source>
</evidence>
<keyword evidence="3" id="KW-0812">Transmembrane</keyword>
<dbReference type="SUPFAM" id="SSF69360">
    <property type="entry name" value="Cell wall binding repeat"/>
    <property type="match status" value="1"/>
</dbReference>